<feature type="transmembrane region" description="Helical" evidence="2">
    <location>
        <begin position="557"/>
        <end position="575"/>
    </location>
</feature>
<gene>
    <name evidence="6" type="primary">LOC108740609</name>
</gene>
<dbReference type="Pfam" id="PF01757">
    <property type="entry name" value="Acyl_transf_3"/>
    <property type="match status" value="1"/>
</dbReference>
<dbReference type="InterPro" id="IPR006621">
    <property type="entry name" value="Nose-resist-to-fluoxetine_N"/>
</dbReference>
<keyword evidence="3" id="KW-0732">Signal</keyword>
<protein>
    <submittedName>
        <fullName evidence="6">Nose resistant to fluoxetine protein 6</fullName>
    </submittedName>
</protein>
<dbReference type="KEGG" id="apln:108740609"/>
<dbReference type="Pfam" id="PF20146">
    <property type="entry name" value="NRF"/>
    <property type="match status" value="1"/>
</dbReference>
<feature type="transmembrane region" description="Helical" evidence="2">
    <location>
        <begin position="587"/>
        <end position="604"/>
    </location>
</feature>
<proteinExistence type="predicted"/>
<feature type="transmembrane region" description="Helical" evidence="2">
    <location>
        <begin position="367"/>
        <end position="388"/>
    </location>
</feature>
<keyword evidence="2" id="KW-0812">Transmembrane</keyword>
<dbReference type="InterPro" id="IPR002656">
    <property type="entry name" value="Acyl_transf_3_dom"/>
</dbReference>
<evidence type="ECO:0000313" key="5">
    <source>
        <dbReference type="Proteomes" id="UP000192223"/>
    </source>
</evidence>
<dbReference type="PANTHER" id="PTHR11161">
    <property type="entry name" value="O-ACYLTRANSFERASE"/>
    <property type="match status" value="1"/>
</dbReference>
<evidence type="ECO:0000313" key="6">
    <source>
        <dbReference type="RefSeq" id="XP_025833291.1"/>
    </source>
</evidence>
<feature type="domain" description="Nose resistant-to-fluoxetine protein N-terminal" evidence="4">
    <location>
        <begin position="86"/>
        <end position="220"/>
    </location>
</feature>
<organism evidence="5 6">
    <name type="scientific">Agrilus planipennis</name>
    <name type="common">Emerald ash borer</name>
    <name type="synonym">Agrilus marcopoli</name>
    <dbReference type="NCBI Taxonomy" id="224129"/>
    <lineage>
        <taxon>Eukaryota</taxon>
        <taxon>Metazoa</taxon>
        <taxon>Ecdysozoa</taxon>
        <taxon>Arthropoda</taxon>
        <taxon>Hexapoda</taxon>
        <taxon>Insecta</taxon>
        <taxon>Pterygota</taxon>
        <taxon>Neoptera</taxon>
        <taxon>Endopterygota</taxon>
        <taxon>Coleoptera</taxon>
        <taxon>Polyphaga</taxon>
        <taxon>Elateriformia</taxon>
        <taxon>Buprestoidea</taxon>
        <taxon>Buprestidae</taxon>
        <taxon>Agrilinae</taxon>
        <taxon>Agrilus</taxon>
    </lineage>
</organism>
<feature type="transmembrane region" description="Helical" evidence="2">
    <location>
        <begin position="658"/>
        <end position="678"/>
    </location>
</feature>
<dbReference type="PANTHER" id="PTHR11161:SF69">
    <property type="entry name" value="NOSE RESISTANT TO FLUOXETINE PROTEIN 6-LIKE PROTEIN"/>
    <property type="match status" value="1"/>
</dbReference>
<feature type="transmembrane region" description="Helical" evidence="2">
    <location>
        <begin position="326"/>
        <end position="347"/>
    </location>
</feature>
<dbReference type="GeneID" id="108740609"/>
<feature type="transmembrane region" description="Helical" evidence="2">
    <location>
        <begin position="511"/>
        <end position="537"/>
    </location>
</feature>
<evidence type="ECO:0000256" key="1">
    <source>
        <dbReference type="SAM" id="MobiDB-lite"/>
    </source>
</evidence>
<feature type="transmembrane region" description="Helical" evidence="2">
    <location>
        <begin position="484"/>
        <end position="504"/>
    </location>
</feature>
<feature type="signal peptide" evidence="3">
    <location>
        <begin position="1"/>
        <end position="19"/>
    </location>
</feature>
<dbReference type="GO" id="GO:0016747">
    <property type="term" value="F:acyltransferase activity, transferring groups other than amino-acyl groups"/>
    <property type="evidence" value="ECO:0007669"/>
    <property type="project" value="InterPro"/>
</dbReference>
<sequence>MAFFGFFTLVFLWFGGVFSVNFVTYNSTDLSYLSNGIQIPIAMASASDPVIEETPDSSAKRLPEMEWLRGLYNHHNWESRLHSVENINCRTDMRLYLNELNNGTTWAIKMNDASGRYDGLFFFGNDYWLGSSVHCSELTDPSGNPEVPPFPVHFFVAKVRMNINEKLTPVTRQLNIGQCLPGSCSSSDIRQLLAHERTQGAHLTIVGIRPVPGDYALFQDVKLHIIGGVGLAVICLVLIATAADYFHAKKMSNQSKGIISNNNNNNVESLKHHTNSTKDTESDNCEKYKPSIFLRLLLCFSAIKNGKSILNVDPLPKDSIRSIHGLRFLSIAWIILVHTYLEVFAIADNKSMRTITEKTFMYRTISNATFSVDTFFFISGFLVTLTYIRTKWYRQDKEPLERIPRGSYIGEVPKLGLLVVYRFLRLTPAYLYVLGMNEIAMRYFHSSSVFSPAIIDHISCSKYWWRNALYINNFFPQTEFCMLWSWYISNDMQFFIMATILLMIGARGGKYFKFAATTVVIFLLLSWATTFLVAMQYKYVARIEEPFALFDQLYDKPWLRVGPYIVGMMTGYFVFNLKGKLEVHKVLVPLLWLLSVGCLLFLVYCVGNDGMKIPESAFYAALGHTAWGLSLAWIVIACRHGYGGIIDYILGFRGILPLSRLTYCAYLVHPMIMCLTSFEMDGPFHMQQGIVLVVFFGNVVTSFLMSFAISLCFEAPVIGILRILFSKELKDTKPN</sequence>
<feature type="region of interest" description="Disordered" evidence="1">
    <location>
        <begin position="263"/>
        <end position="282"/>
    </location>
</feature>
<feature type="chain" id="PRO_5028810724" evidence="3">
    <location>
        <begin position="20"/>
        <end position="735"/>
    </location>
</feature>
<feature type="transmembrane region" description="Helical" evidence="2">
    <location>
        <begin position="225"/>
        <end position="246"/>
    </location>
</feature>
<dbReference type="AlphaFoldDB" id="A0A7F5RBD8"/>
<keyword evidence="2" id="KW-0472">Membrane</keyword>
<dbReference type="InterPro" id="IPR052728">
    <property type="entry name" value="O2_lipid_transport_reg"/>
</dbReference>
<accession>A0A7F5RBD8</accession>
<dbReference type="OrthoDB" id="207378at2759"/>
<dbReference type="Proteomes" id="UP000192223">
    <property type="component" value="Unplaced"/>
</dbReference>
<dbReference type="SMART" id="SM00703">
    <property type="entry name" value="NRF"/>
    <property type="match status" value="1"/>
</dbReference>
<evidence type="ECO:0000256" key="2">
    <source>
        <dbReference type="SAM" id="Phobius"/>
    </source>
</evidence>
<dbReference type="RefSeq" id="XP_025833291.1">
    <property type="nucleotide sequence ID" value="XM_025977506.1"/>
</dbReference>
<evidence type="ECO:0000256" key="3">
    <source>
        <dbReference type="SAM" id="SignalP"/>
    </source>
</evidence>
<name>A0A7F5RBD8_AGRPL</name>
<keyword evidence="2" id="KW-1133">Transmembrane helix</keyword>
<feature type="transmembrane region" description="Helical" evidence="2">
    <location>
        <begin position="690"/>
        <end position="713"/>
    </location>
</feature>
<reference evidence="6" key="1">
    <citation type="submission" date="2025-08" db="UniProtKB">
        <authorList>
            <consortium name="RefSeq"/>
        </authorList>
    </citation>
    <scope>IDENTIFICATION</scope>
    <source>
        <tissue evidence="6">Entire body</tissue>
    </source>
</reference>
<feature type="transmembrane region" description="Helical" evidence="2">
    <location>
        <begin position="616"/>
        <end position="637"/>
    </location>
</feature>
<dbReference type="InParanoid" id="A0A7F5RBD8"/>
<evidence type="ECO:0000259" key="4">
    <source>
        <dbReference type="SMART" id="SM00703"/>
    </source>
</evidence>
<keyword evidence="5" id="KW-1185">Reference proteome</keyword>